<dbReference type="eggNOG" id="COG0535">
    <property type="taxonomic scope" value="Bacteria"/>
</dbReference>
<dbReference type="CDD" id="cd01335">
    <property type="entry name" value="Radical_SAM"/>
    <property type="match status" value="1"/>
</dbReference>
<dbReference type="InterPro" id="IPR050377">
    <property type="entry name" value="Radical_SAM_PqqE_MftC-like"/>
</dbReference>
<dbReference type="PANTHER" id="PTHR11228:SF22">
    <property type="entry name" value="PEPTIDE BIOSYNTHESIS PROTEIN YYDG-RELATED"/>
    <property type="match status" value="1"/>
</dbReference>
<dbReference type="InterPro" id="IPR058240">
    <property type="entry name" value="rSAM_sf"/>
</dbReference>
<dbReference type="SFLD" id="SFLDG01067">
    <property type="entry name" value="SPASM/twitch_domain_containing"/>
    <property type="match status" value="1"/>
</dbReference>
<dbReference type="Pfam" id="PF04055">
    <property type="entry name" value="Radical_SAM"/>
    <property type="match status" value="1"/>
</dbReference>
<evidence type="ECO:0000256" key="3">
    <source>
        <dbReference type="ARBA" id="ARBA00022723"/>
    </source>
</evidence>
<evidence type="ECO:0000313" key="7">
    <source>
        <dbReference type="EMBL" id="ACS80815.1"/>
    </source>
</evidence>
<evidence type="ECO:0000256" key="2">
    <source>
        <dbReference type="ARBA" id="ARBA00022691"/>
    </source>
</evidence>
<dbReference type="GO" id="GO:0003824">
    <property type="term" value="F:catalytic activity"/>
    <property type="evidence" value="ECO:0007669"/>
    <property type="project" value="InterPro"/>
</dbReference>
<dbReference type="SFLD" id="SFLDF00397">
    <property type="entry name" value="adenosyl-hopene_transferase"/>
    <property type="match status" value="1"/>
</dbReference>
<dbReference type="InterPro" id="IPR013785">
    <property type="entry name" value="Aldolase_TIM"/>
</dbReference>
<dbReference type="Proteomes" id="UP000002601">
    <property type="component" value="Chromosome"/>
</dbReference>
<dbReference type="STRING" id="526222.Desal_2762"/>
<accession>C6BZH8</accession>
<dbReference type="KEGG" id="dsa:Desal_2762"/>
<dbReference type="PROSITE" id="PS51918">
    <property type="entry name" value="RADICAL_SAM"/>
    <property type="match status" value="1"/>
</dbReference>
<dbReference type="InterPro" id="IPR017833">
    <property type="entry name" value="Hopanoid_synth-assoc_rSAM_HpnH"/>
</dbReference>
<reference evidence="7 8" key="1">
    <citation type="submission" date="2009-06" db="EMBL/GenBank/DDBJ databases">
        <title>Complete sequence of Desulfovibrio salexigens DSM 2638.</title>
        <authorList>
            <consortium name="US DOE Joint Genome Institute"/>
            <person name="Lucas S."/>
            <person name="Copeland A."/>
            <person name="Lapidus A."/>
            <person name="Glavina del Rio T."/>
            <person name="Tice H."/>
            <person name="Bruce D."/>
            <person name="Goodwin L."/>
            <person name="Pitluck S."/>
            <person name="Munk A.C."/>
            <person name="Brettin T."/>
            <person name="Detter J.C."/>
            <person name="Han C."/>
            <person name="Tapia R."/>
            <person name="Larimer F."/>
            <person name="Land M."/>
            <person name="Hauser L."/>
            <person name="Kyrpides N."/>
            <person name="Anderson I."/>
            <person name="Wall J.D."/>
            <person name="Arkin A.P."/>
            <person name="Dehal P."/>
            <person name="Chivian D."/>
            <person name="Giles B."/>
            <person name="Hazen T.C."/>
        </authorList>
    </citation>
    <scope>NUCLEOTIDE SEQUENCE [LARGE SCALE GENOMIC DNA]</scope>
    <source>
        <strain evidence="8">ATCC 14822 / DSM 2638 / NCIMB 8403 / VKM B-1763</strain>
    </source>
</reference>
<keyword evidence="8" id="KW-1185">Reference proteome</keyword>
<protein>
    <submittedName>
        <fullName evidence="7">Hopanoid biosynthesis associated radical SAM protein HpnH</fullName>
    </submittedName>
</protein>
<dbReference type="SUPFAM" id="SSF102114">
    <property type="entry name" value="Radical SAM enzymes"/>
    <property type="match status" value="1"/>
</dbReference>
<dbReference type="HOGENOM" id="CLU_052502_0_0_7"/>
<dbReference type="SFLD" id="SFLDS00029">
    <property type="entry name" value="Radical_SAM"/>
    <property type="match status" value="1"/>
</dbReference>
<dbReference type="RefSeq" id="WP_015852631.1">
    <property type="nucleotide sequence ID" value="NC_012881.1"/>
</dbReference>
<sequence>MAIPAIQVARLGKYILTQTLKGNKHYPLVLMLEPLFQCNLRCKGCGKVNQPPEILNKRLSVQECIDAVEECGAPIVSIPGGEPLLHPEIPTIVSELIKRKKFVYLCTNGILMPERIHEFKPSPYLTFNLHLDGPAEVHDKVVCKQGVFDSAVRAIKLLKSKGFRVNTNTTLFGGQTAEKAAEFFDFLMDLKVDGMTLSSAFSYEAAEDQDAFLTRPQSEKLFREIFTIGKNKNWDFSHSSFYLDFLAGNQPNYKCSPWGNPCRSVHGWQRPCYLLEDGFVSSYKELMEDTDWDKFGVGNDPRCANCMVHCGFEPTAVADSVKRPIKGAMLALKGVSVK</sequence>
<dbReference type="AlphaFoldDB" id="C6BZH8"/>
<dbReference type="Pfam" id="PF11946">
    <property type="entry name" value="DUF3463"/>
    <property type="match status" value="1"/>
</dbReference>
<organism evidence="7 8">
    <name type="scientific">Maridesulfovibrio salexigens (strain ATCC 14822 / DSM 2638 / NCIMB 8403 / VKM B-1763)</name>
    <name type="common">Desulfovibrio salexigens</name>
    <dbReference type="NCBI Taxonomy" id="526222"/>
    <lineage>
        <taxon>Bacteria</taxon>
        <taxon>Pseudomonadati</taxon>
        <taxon>Thermodesulfobacteriota</taxon>
        <taxon>Desulfovibrionia</taxon>
        <taxon>Desulfovibrionales</taxon>
        <taxon>Desulfovibrionaceae</taxon>
        <taxon>Maridesulfovibrio</taxon>
    </lineage>
</organism>
<keyword evidence="5" id="KW-0411">Iron-sulfur</keyword>
<evidence type="ECO:0000256" key="4">
    <source>
        <dbReference type="ARBA" id="ARBA00023004"/>
    </source>
</evidence>
<dbReference type="InterPro" id="IPR022563">
    <property type="entry name" value="DUF3463"/>
</dbReference>
<evidence type="ECO:0000259" key="6">
    <source>
        <dbReference type="PROSITE" id="PS51918"/>
    </source>
</evidence>
<proteinExistence type="predicted"/>
<comment type="cofactor">
    <cofactor evidence="1">
        <name>[4Fe-4S] cluster</name>
        <dbReference type="ChEBI" id="CHEBI:49883"/>
    </cofactor>
</comment>
<dbReference type="Gene3D" id="3.20.20.70">
    <property type="entry name" value="Aldolase class I"/>
    <property type="match status" value="1"/>
</dbReference>
<dbReference type="NCBIfam" id="TIGR03470">
    <property type="entry name" value="HpnH"/>
    <property type="match status" value="1"/>
</dbReference>
<dbReference type="GO" id="GO:0051536">
    <property type="term" value="F:iron-sulfur cluster binding"/>
    <property type="evidence" value="ECO:0007669"/>
    <property type="project" value="UniProtKB-KW"/>
</dbReference>
<dbReference type="OrthoDB" id="9782387at2"/>
<feature type="domain" description="Radical SAM core" evidence="6">
    <location>
        <begin position="20"/>
        <end position="231"/>
    </location>
</feature>
<evidence type="ECO:0000256" key="5">
    <source>
        <dbReference type="ARBA" id="ARBA00023014"/>
    </source>
</evidence>
<evidence type="ECO:0000313" key="8">
    <source>
        <dbReference type="Proteomes" id="UP000002601"/>
    </source>
</evidence>
<keyword evidence="2" id="KW-0949">S-adenosyl-L-methionine</keyword>
<name>C6BZH8_MARSD</name>
<keyword evidence="3" id="KW-0479">Metal-binding</keyword>
<dbReference type="PANTHER" id="PTHR11228">
    <property type="entry name" value="RADICAL SAM DOMAIN PROTEIN"/>
    <property type="match status" value="1"/>
</dbReference>
<dbReference type="SMART" id="SM00729">
    <property type="entry name" value="Elp3"/>
    <property type="match status" value="1"/>
</dbReference>
<keyword evidence="4" id="KW-0408">Iron</keyword>
<dbReference type="InterPro" id="IPR006638">
    <property type="entry name" value="Elp3/MiaA/NifB-like_rSAM"/>
</dbReference>
<evidence type="ECO:0000256" key="1">
    <source>
        <dbReference type="ARBA" id="ARBA00001966"/>
    </source>
</evidence>
<gene>
    <name evidence="7" type="ordered locus">Desal_2762</name>
</gene>
<dbReference type="InterPro" id="IPR007197">
    <property type="entry name" value="rSAM"/>
</dbReference>
<dbReference type="GO" id="GO:0046872">
    <property type="term" value="F:metal ion binding"/>
    <property type="evidence" value="ECO:0007669"/>
    <property type="project" value="UniProtKB-KW"/>
</dbReference>
<dbReference type="EMBL" id="CP001649">
    <property type="protein sequence ID" value="ACS80815.1"/>
    <property type="molecule type" value="Genomic_DNA"/>
</dbReference>